<proteinExistence type="predicted"/>
<organism evidence="1 2">
    <name type="scientific">Aureibaculum flavum</name>
    <dbReference type="NCBI Taxonomy" id="2795986"/>
    <lineage>
        <taxon>Bacteria</taxon>
        <taxon>Pseudomonadati</taxon>
        <taxon>Bacteroidota</taxon>
        <taxon>Flavobacteriia</taxon>
        <taxon>Flavobacteriales</taxon>
        <taxon>Flavobacteriaceae</taxon>
        <taxon>Aureibaculum</taxon>
    </lineage>
</organism>
<dbReference type="EMBL" id="JAEHFJ010000005">
    <property type="protein sequence ID" value="MBJ2175030.1"/>
    <property type="molecule type" value="Genomic_DNA"/>
</dbReference>
<evidence type="ECO:0000313" key="1">
    <source>
        <dbReference type="EMBL" id="MBJ2175030.1"/>
    </source>
</evidence>
<evidence type="ECO:0008006" key="3">
    <source>
        <dbReference type="Google" id="ProtNLM"/>
    </source>
</evidence>
<comment type="caution">
    <text evidence="1">The sequence shown here is derived from an EMBL/GenBank/DDBJ whole genome shotgun (WGS) entry which is preliminary data.</text>
</comment>
<sequence length="167" mass="19196">MILSCTSTVDFDQLENIEFDQSFTASFIFLNLTQNQFLNADNSAEVATLTDVSIIDIFNSEYVQENLVQADFNFDVENTFNRNFDVEFSFLNEDDSITESFTFNVPNNGKLNHLQRFDGLGLLSLKRSRKLRITIYLQPSSDLSILDKDVQMNLNLKSSTNFIFKIN</sequence>
<name>A0ABS0WSV6_9FLAO</name>
<evidence type="ECO:0000313" key="2">
    <source>
        <dbReference type="Proteomes" id="UP000623301"/>
    </source>
</evidence>
<protein>
    <recommendedName>
        <fullName evidence="3">Lipoprotein</fullName>
    </recommendedName>
</protein>
<reference evidence="1 2" key="1">
    <citation type="submission" date="2020-12" db="EMBL/GenBank/DDBJ databases">
        <title>Aureibaculum luteum sp. nov. and Aureibaculum flavum sp. nov., novel members of the family Flavobacteriaceae isolated from Antarctic intertidal sediments.</title>
        <authorList>
            <person name="He X."/>
            <person name="Zhang X."/>
        </authorList>
    </citation>
    <scope>NUCLEOTIDE SEQUENCE [LARGE SCALE GENOMIC DNA]</scope>
    <source>
        <strain evidence="1 2">A20</strain>
    </source>
</reference>
<gene>
    <name evidence="1" type="ORF">JBL43_12330</name>
</gene>
<accession>A0ABS0WSV6</accession>
<dbReference type="RefSeq" id="WP_198841733.1">
    <property type="nucleotide sequence ID" value="NZ_JAEHFJ010000005.1"/>
</dbReference>
<keyword evidence="2" id="KW-1185">Reference proteome</keyword>
<dbReference type="Proteomes" id="UP000623301">
    <property type="component" value="Unassembled WGS sequence"/>
</dbReference>